<dbReference type="Gramene" id="PNT71275">
    <property type="protein sequence ID" value="PNT71275"/>
    <property type="gene ID" value="BRADI_2g25545v3"/>
</dbReference>
<gene>
    <name evidence="1" type="ORF">BRADI_2g25545v3</name>
</gene>
<proteinExistence type="predicted"/>
<dbReference type="EnsemblPlants" id="PNT71275">
    <property type="protein sequence ID" value="PNT71275"/>
    <property type="gene ID" value="BRADI_2g25545v3"/>
</dbReference>
<reference evidence="1" key="2">
    <citation type="submission" date="2017-06" db="EMBL/GenBank/DDBJ databases">
        <title>WGS assembly of Brachypodium distachyon.</title>
        <authorList>
            <consortium name="The International Brachypodium Initiative"/>
            <person name="Lucas S."/>
            <person name="Harmon-Smith M."/>
            <person name="Lail K."/>
            <person name="Tice H."/>
            <person name="Grimwood J."/>
            <person name="Bruce D."/>
            <person name="Barry K."/>
            <person name="Shu S."/>
            <person name="Lindquist E."/>
            <person name="Wang M."/>
            <person name="Pitluck S."/>
            <person name="Vogel J.P."/>
            <person name="Garvin D.F."/>
            <person name="Mockler T.C."/>
            <person name="Schmutz J."/>
            <person name="Rokhsar D."/>
            <person name="Bevan M.W."/>
        </authorList>
    </citation>
    <scope>NUCLEOTIDE SEQUENCE</scope>
    <source>
        <strain evidence="1">Bd21</strain>
    </source>
</reference>
<organism evidence="1">
    <name type="scientific">Brachypodium distachyon</name>
    <name type="common">Purple false brome</name>
    <name type="synonym">Trachynia distachya</name>
    <dbReference type="NCBI Taxonomy" id="15368"/>
    <lineage>
        <taxon>Eukaryota</taxon>
        <taxon>Viridiplantae</taxon>
        <taxon>Streptophyta</taxon>
        <taxon>Embryophyta</taxon>
        <taxon>Tracheophyta</taxon>
        <taxon>Spermatophyta</taxon>
        <taxon>Magnoliopsida</taxon>
        <taxon>Liliopsida</taxon>
        <taxon>Poales</taxon>
        <taxon>Poaceae</taxon>
        <taxon>BOP clade</taxon>
        <taxon>Pooideae</taxon>
        <taxon>Stipodae</taxon>
        <taxon>Brachypodieae</taxon>
        <taxon>Brachypodium</taxon>
    </lineage>
</organism>
<name>A0A2K2DAG4_BRADI</name>
<evidence type="ECO:0000313" key="3">
    <source>
        <dbReference type="Proteomes" id="UP000008810"/>
    </source>
</evidence>
<sequence>MCSSTLLYSVLAKLKYIRSCMAGSAGCTPGCRHGRHARVRAAPRGTSSHTSYRRASIRTLYPDANCSATSAYSTVQPR</sequence>
<dbReference type="AlphaFoldDB" id="A0A2K2DAG4"/>
<accession>A0A2K2DAG4</accession>
<protein>
    <submittedName>
        <fullName evidence="1 2">Uncharacterized protein</fullName>
    </submittedName>
</protein>
<dbReference type="EMBL" id="CM000881">
    <property type="protein sequence ID" value="PNT71275.1"/>
    <property type="molecule type" value="Genomic_DNA"/>
</dbReference>
<evidence type="ECO:0000313" key="2">
    <source>
        <dbReference type="EnsemblPlants" id="PNT71275"/>
    </source>
</evidence>
<dbReference type="InParanoid" id="A0A2K2DAG4"/>
<evidence type="ECO:0000313" key="1">
    <source>
        <dbReference type="EMBL" id="PNT71275.1"/>
    </source>
</evidence>
<reference evidence="1 2" key="1">
    <citation type="journal article" date="2010" name="Nature">
        <title>Genome sequencing and analysis of the model grass Brachypodium distachyon.</title>
        <authorList>
            <consortium name="International Brachypodium Initiative"/>
        </authorList>
    </citation>
    <scope>NUCLEOTIDE SEQUENCE [LARGE SCALE GENOMIC DNA]</scope>
    <source>
        <strain evidence="1 2">Bd21</strain>
    </source>
</reference>
<dbReference type="Proteomes" id="UP000008810">
    <property type="component" value="Chromosome 2"/>
</dbReference>
<keyword evidence="3" id="KW-1185">Reference proteome</keyword>
<reference evidence="2" key="3">
    <citation type="submission" date="2018-08" db="UniProtKB">
        <authorList>
            <consortium name="EnsemblPlants"/>
        </authorList>
    </citation>
    <scope>IDENTIFICATION</scope>
    <source>
        <strain evidence="2">cv. Bd21</strain>
    </source>
</reference>